<gene>
    <name evidence="3" type="ORF">MKW94_010658</name>
</gene>
<dbReference type="GO" id="GO:0009556">
    <property type="term" value="P:microsporogenesis"/>
    <property type="evidence" value="ECO:0007669"/>
    <property type="project" value="TreeGrafter"/>
</dbReference>
<feature type="region of interest" description="Disordered" evidence="2">
    <location>
        <begin position="284"/>
        <end position="304"/>
    </location>
</feature>
<dbReference type="InterPro" id="IPR034546">
    <property type="entry name" value="PAIR1"/>
</dbReference>
<protein>
    <submittedName>
        <fullName evidence="3">Uncharacterized protein</fullName>
    </submittedName>
</protein>
<comment type="caution">
    <text evidence="3">The sequence shown here is derived from an EMBL/GenBank/DDBJ whole genome shotgun (WGS) entry which is preliminary data.</text>
</comment>
<keyword evidence="1" id="KW-0175">Coiled coil</keyword>
<evidence type="ECO:0000256" key="1">
    <source>
        <dbReference type="SAM" id="Coils"/>
    </source>
</evidence>
<dbReference type="PANTHER" id="PTHR37695:SF1">
    <property type="entry name" value="RECOMBINATION INITIATION DEFECTS 3-RELATED"/>
    <property type="match status" value="1"/>
</dbReference>
<reference evidence="3" key="1">
    <citation type="submission" date="2022-03" db="EMBL/GenBank/DDBJ databases">
        <title>A functionally conserved STORR gene fusion in Papaver species that diverged 16.8 million years ago.</title>
        <authorList>
            <person name="Catania T."/>
        </authorList>
    </citation>
    <scope>NUCLEOTIDE SEQUENCE</scope>
    <source>
        <strain evidence="3">S-191538</strain>
    </source>
</reference>
<dbReference type="GO" id="GO:0005634">
    <property type="term" value="C:nucleus"/>
    <property type="evidence" value="ECO:0007669"/>
    <property type="project" value="TreeGrafter"/>
</dbReference>
<feature type="region of interest" description="Disordered" evidence="2">
    <location>
        <begin position="1"/>
        <end position="33"/>
    </location>
</feature>
<dbReference type="PANTHER" id="PTHR37695">
    <property type="entry name" value="RECOMBINATION INITIATION DEFECTS 3-RELATED"/>
    <property type="match status" value="1"/>
</dbReference>
<feature type="coiled-coil region" evidence="1">
    <location>
        <begin position="114"/>
        <end position="141"/>
    </location>
</feature>
<feature type="region of interest" description="Disordered" evidence="2">
    <location>
        <begin position="319"/>
        <end position="344"/>
    </location>
</feature>
<evidence type="ECO:0000313" key="4">
    <source>
        <dbReference type="Proteomes" id="UP001177140"/>
    </source>
</evidence>
<evidence type="ECO:0000313" key="3">
    <source>
        <dbReference type="EMBL" id="MCL7048906.1"/>
    </source>
</evidence>
<dbReference type="GO" id="GO:0042138">
    <property type="term" value="P:meiotic DNA double-strand break formation"/>
    <property type="evidence" value="ECO:0007669"/>
    <property type="project" value="TreeGrafter"/>
</dbReference>
<accession>A0AA41VWP1</accession>
<organism evidence="3 4">
    <name type="scientific">Papaver nudicaule</name>
    <name type="common">Iceland poppy</name>
    <dbReference type="NCBI Taxonomy" id="74823"/>
    <lineage>
        <taxon>Eukaryota</taxon>
        <taxon>Viridiplantae</taxon>
        <taxon>Streptophyta</taxon>
        <taxon>Embryophyta</taxon>
        <taxon>Tracheophyta</taxon>
        <taxon>Spermatophyta</taxon>
        <taxon>Magnoliopsida</taxon>
        <taxon>Ranunculales</taxon>
        <taxon>Papaveraceae</taxon>
        <taxon>Papaveroideae</taxon>
        <taxon>Papaver</taxon>
    </lineage>
</organism>
<dbReference type="GO" id="GO:0009553">
    <property type="term" value="P:embryo sac development"/>
    <property type="evidence" value="ECO:0007669"/>
    <property type="project" value="TreeGrafter"/>
</dbReference>
<dbReference type="Proteomes" id="UP001177140">
    <property type="component" value="Unassembled WGS sequence"/>
</dbReference>
<sequence>MNRKTIKSSRNLTSISLLPPPRSHSKTKPNKMRSVVSEYQLRSTQGISSQLSQLMPTTSSQDSLDDDILNIELVPDTQVRENRRPVSNNYQDSEELEHKIKQMETTQNRHGMILESIQSDIIQVKKQMQEYTLNVESIKQKLAGQDNSLQLVLKGEEDIRTTLVSSVEGIKQQLAGHDNSLQLVGEEEMKNTFVSSVEGIKQKLADHDNSLQLVVKGEEDMKITLDERLNSLPDQLRKEVHQEIVSAILTLQNQNEQQMLKLTTELSGAFANSVKAITNFLQPSDNKERDCHPTQSQNVEPAMNSAVLPQKVYTRSKRKLKTNAETGQSSKQKPDSFANTRRSKINTPEEILLIDLDKEWRENNEFDEELDGGFAYLLTEKETGGSNFYDEDQVEAQQILKKARRNRKHSNVN</sequence>
<evidence type="ECO:0000256" key="2">
    <source>
        <dbReference type="SAM" id="MobiDB-lite"/>
    </source>
</evidence>
<proteinExistence type="predicted"/>
<dbReference type="AlphaFoldDB" id="A0AA41VWP1"/>
<keyword evidence="4" id="KW-1185">Reference proteome</keyword>
<dbReference type="GO" id="GO:0070192">
    <property type="term" value="P:chromosome organization involved in meiotic cell cycle"/>
    <property type="evidence" value="ECO:0007669"/>
    <property type="project" value="InterPro"/>
</dbReference>
<name>A0AA41VWP1_PAPNU</name>
<dbReference type="EMBL" id="JAJJMA010309761">
    <property type="protein sequence ID" value="MCL7048906.1"/>
    <property type="molecule type" value="Genomic_DNA"/>
</dbReference>